<comment type="subcellular location">
    <subcellularLocation>
        <location evidence="1">Membrane</location>
    </subcellularLocation>
</comment>
<evidence type="ECO:0000313" key="5">
    <source>
        <dbReference type="Proteomes" id="UP001169066"/>
    </source>
</evidence>
<dbReference type="Gene3D" id="2.40.160.50">
    <property type="entry name" value="membrane protein fhac: a member of the omp85/tpsb transporter family"/>
    <property type="match status" value="1"/>
</dbReference>
<dbReference type="Pfam" id="PF01103">
    <property type="entry name" value="Omp85"/>
    <property type="match status" value="1"/>
</dbReference>
<sequence length="426" mass="49014">MLSSTLLSAVENDSNTTKCKTWIFLPYAFSSDATGFAGGISTMRRSLFQPQTRFTATLFTGLPQDVTINEQPDEATFSGGFISFSDYKLPYTDRLFFSFMAFKSYFPKNRYYIDGSHTSHKDDVYISSGDSDFFTTTFRYTLPIGEGVDNPEGLYRLEGGFCVGREDCGGSVPFITGRTSVGIKTFFQTDNTENTEMWEDSIWWENGTSRPTWNTNGLRFFLTHDNTDFDINPSRGYQFQLQYSKDFGWGDSLQSWDFLEFKYNHYFELDTFSFTKQNVLALSLWTGYSFSWDNDTEISPGFDAHRPPMWEGARLGGFNRMRGYDQDRFSDKAAFYAAAEYRAIIDYNPLKDISWIPAKVDWFQVVLFAEAGRVHDQYTIDLVNDMKYDAGISLRAMVSELPIRFDVATSEEGTYLWLMAQHPFDF</sequence>
<evidence type="ECO:0000259" key="3">
    <source>
        <dbReference type="Pfam" id="PF01103"/>
    </source>
</evidence>
<keyword evidence="5" id="KW-1185">Reference proteome</keyword>
<gene>
    <name evidence="4" type="ORF">PF327_01430</name>
</gene>
<evidence type="ECO:0000313" key="4">
    <source>
        <dbReference type="EMBL" id="MDM5262850.1"/>
    </source>
</evidence>
<feature type="domain" description="Bacterial surface antigen (D15)" evidence="3">
    <location>
        <begin position="190"/>
        <end position="409"/>
    </location>
</feature>
<organism evidence="4 5">
    <name type="scientific">Sulfurovum xiamenensis</name>
    <dbReference type="NCBI Taxonomy" id="3019066"/>
    <lineage>
        <taxon>Bacteria</taxon>
        <taxon>Pseudomonadati</taxon>
        <taxon>Campylobacterota</taxon>
        <taxon>Epsilonproteobacteria</taxon>
        <taxon>Campylobacterales</taxon>
        <taxon>Sulfurovaceae</taxon>
        <taxon>Sulfurovum</taxon>
    </lineage>
</organism>
<reference evidence="4" key="1">
    <citation type="submission" date="2023-01" db="EMBL/GenBank/DDBJ databases">
        <title>Sulfurovum sp. XTW-4 genome assembly.</title>
        <authorList>
            <person name="Wang J."/>
        </authorList>
    </citation>
    <scope>NUCLEOTIDE SEQUENCE</scope>
    <source>
        <strain evidence="4">XTW-4</strain>
    </source>
</reference>
<accession>A0ABT7QPD2</accession>
<evidence type="ECO:0000256" key="1">
    <source>
        <dbReference type="ARBA" id="ARBA00004370"/>
    </source>
</evidence>
<keyword evidence="2" id="KW-0472">Membrane</keyword>
<dbReference type="RefSeq" id="WP_289401017.1">
    <property type="nucleotide sequence ID" value="NZ_JAQIBC010000001.1"/>
</dbReference>
<comment type="caution">
    <text evidence="4">The sequence shown here is derived from an EMBL/GenBank/DDBJ whole genome shotgun (WGS) entry which is preliminary data.</text>
</comment>
<evidence type="ECO:0000256" key="2">
    <source>
        <dbReference type="ARBA" id="ARBA00023136"/>
    </source>
</evidence>
<dbReference type="InterPro" id="IPR000184">
    <property type="entry name" value="Bac_surfAg_D15"/>
</dbReference>
<dbReference type="Proteomes" id="UP001169066">
    <property type="component" value="Unassembled WGS sequence"/>
</dbReference>
<proteinExistence type="predicted"/>
<name>A0ABT7QPD2_9BACT</name>
<dbReference type="EMBL" id="JAQIBC010000001">
    <property type="protein sequence ID" value="MDM5262850.1"/>
    <property type="molecule type" value="Genomic_DNA"/>
</dbReference>
<protein>
    <submittedName>
        <fullName evidence="4">BamA/TamA family outer membrane protein</fullName>
    </submittedName>
</protein>